<dbReference type="Pfam" id="PF13614">
    <property type="entry name" value="AAA_31"/>
    <property type="match status" value="1"/>
</dbReference>
<dbReference type="PANTHER" id="PTHR13696:SF52">
    <property type="entry name" value="PARA FAMILY PROTEIN CT_582"/>
    <property type="match status" value="1"/>
</dbReference>
<feature type="domain" description="AAA" evidence="1">
    <location>
        <begin position="1"/>
        <end position="171"/>
    </location>
</feature>
<dbReference type="SUPFAM" id="SSF52540">
    <property type="entry name" value="P-loop containing nucleoside triphosphate hydrolases"/>
    <property type="match status" value="1"/>
</dbReference>
<dbReference type="InterPro" id="IPR050678">
    <property type="entry name" value="DNA_Partitioning_ATPase"/>
</dbReference>
<dbReference type="CDD" id="cd02042">
    <property type="entry name" value="ParAB_family"/>
    <property type="match status" value="1"/>
</dbReference>
<gene>
    <name evidence="2" type="ORF">LCGC14_1010450</name>
</gene>
<accession>A0A0F9N0H7</accession>
<protein>
    <recommendedName>
        <fullName evidence="1">AAA domain-containing protein</fullName>
    </recommendedName>
</protein>
<comment type="caution">
    <text evidence="2">The sequence shown here is derived from an EMBL/GenBank/DDBJ whole genome shotgun (WGS) entry which is preliminary data.</text>
</comment>
<proteinExistence type="predicted"/>
<organism evidence="2">
    <name type="scientific">marine sediment metagenome</name>
    <dbReference type="NCBI Taxonomy" id="412755"/>
    <lineage>
        <taxon>unclassified sequences</taxon>
        <taxon>metagenomes</taxon>
        <taxon>ecological metagenomes</taxon>
    </lineage>
</organism>
<dbReference type="InterPro" id="IPR027417">
    <property type="entry name" value="P-loop_NTPase"/>
</dbReference>
<dbReference type="InterPro" id="IPR025669">
    <property type="entry name" value="AAA_dom"/>
</dbReference>
<dbReference type="EMBL" id="LAZR01003967">
    <property type="protein sequence ID" value="KKN13030.1"/>
    <property type="molecule type" value="Genomic_DNA"/>
</dbReference>
<dbReference type="Gene3D" id="3.40.50.300">
    <property type="entry name" value="P-loop containing nucleotide triphosphate hydrolases"/>
    <property type="match status" value="1"/>
</dbReference>
<dbReference type="AlphaFoldDB" id="A0A0F9N0H7"/>
<sequence length="253" mass="28768">METIAFFNLKGGVGKTTSAVNIAWQAANEGIPTLLWDLDPQGASSWLFNRTVKSSAKPKKLVTGKSPIGDLVRNTDFENLDIIPADFSFRHIDQILLEQVERGKHNSIAKLVEPFSENYALMILDCPPSFSMLTEQIFATADSLFIPLIPSHLSLRTFEQTYEFFKEHKLKAKRLHGFFNMVDKRRSLHRVMLAHPPKILKNGLKTAIPYAAIVEKMGDLRQPLPAFDKTSRVSKAYDNLWYEIKQTLSEFKD</sequence>
<evidence type="ECO:0000313" key="2">
    <source>
        <dbReference type="EMBL" id="KKN13030.1"/>
    </source>
</evidence>
<dbReference type="PANTHER" id="PTHR13696">
    <property type="entry name" value="P-LOOP CONTAINING NUCLEOSIDE TRIPHOSPHATE HYDROLASE"/>
    <property type="match status" value="1"/>
</dbReference>
<evidence type="ECO:0000259" key="1">
    <source>
        <dbReference type="Pfam" id="PF13614"/>
    </source>
</evidence>
<name>A0A0F9N0H7_9ZZZZ</name>
<reference evidence="2" key="1">
    <citation type="journal article" date="2015" name="Nature">
        <title>Complex archaea that bridge the gap between prokaryotes and eukaryotes.</title>
        <authorList>
            <person name="Spang A."/>
            <person name="Saw J.H."/>
            <person name="Jorgensen S.L."/>
            <person name="Zaremba-Niedzwiedzka K."/>
            <person name="Martijn J."/>
            <person name="Lind A.E."/>
            <person name="van Eijk R."/>
            <person name="Schleper C."/>
            <person name="Guy L."/>
            <person name="Ettema T.J."/>
        </authorList>
    </citation>
    <scope>NUCLEOTIDE SEQUENCE</scope>
</reference>